<dbReference type="Gene3D" id="1.10.10.10">
    <property type="entry name" value="Winged helix-like DNA-binding domain superfamily/Winged helix DNA-binding domain"/>
    <property type="match status" value="1"/>
</dbReference>
<evidence type="ECO:0000256" key="2">
    <source>
        <dbReference type="ARBA" id="ARBA00023125"/>
    </source>
</evidence>
<dbReference type="InterPro" id="IPR036390">
    <property type="entry name" value="WH_DNA-bd_sf"/>
</dbReference>
<protein>
    <submittedName>
        <fullName evidence="5">MarR family transcriptional regulator</fullName>
    </submittedName>
</protein>
<dbReference type="InterPro" id="IPR001845">
    <property type="entry name" value="HTH_ArsR_DNA-bd_dom"/>
</dbReference>
<dbReference type="InterPro" id="IPR011991">
    <property type="entry name" value="ArsR-like_HTH"/>
</dbReference>
<proteinExistence type="predicted"/>
<feature type="domain" description="HTH arsR-type" evidence="4">
    <location>
        <begin position="24"/>
        <end position="108"/>
    </location>
</feature>
<dbReference type="Pfam" id="PF12840">
    <property type="entry name" value="HTH_20"/>
    <property type="match status" value="1"/>
</dbReference>
<gene>
    <name evidence="5" type="ORF">C442_03061</name>
</gene>
<name>M0KYV9_9EURY</name>
<dbReference type="SUPFAM" id="SSF46785">
    <property type="entry name" value="Winged helix' DNA-binding domain"/>
    <property type="match status" value="1"/>
</dbReference>
<keyword evidence="3" id="KW-0804">Transcription</keyword>
<dbReference type="GO" id="GO:0003677">
    <property type="term" value="F:DNA binding"/>
    <property type="evidence" value="ECO:0007669"/>
    <property type="project" value="UniProtKB-KW"/>
</dbReference>
<dbReference type="EMBL" id="AOLW01000007">
    <property type="protein sequence ID" value="EMA25404.1"/>
    <property type="molecule type" value="Genomic_DNA"/>
</dbReference>
<dbReference type="GO" id="GO:0003700">
    <property type="term" value="F:DNA-binding transcription factor activity"/>
    <property type="evidence" value="ECO:0007669"/>
    <property type="project" value="InterPro"/>
</dbReference>
<dbReference type="PATRIC" id="fig|1227452.3.peg.612"/>
<dbReference type="PANTHER" id="PTHR43132">
    <property type="entry name" value="ARSENICAL RESISTANCE OPERON REPRESSOR ARSR-RELATED"/>
    <property type="match status" value="1"/>
</dbReference>
<dbReference type="AlphaFoldDB" id="M0KYV9"/>
<accession>M0KYV9</accession>
<reference evidence="5 6" key="1">
    <citation type="journal article" date="2014" name="PLoS Genet.">
        <title>Phylogenetically driven sequencing of extremely halophilic archaea reveals strategies for static and dynamic osmo-response.</title>
        <authorList>
            <person name="Becker E.A."/>
            <person name="Seitzer P.M."/>
            <person name="Tritt A."/>
            <person name="Larsen D."/>
            <person name="Krusor M."/>
            <person name="Yao A.I."/>
            <person name="Wu D."/>
            <person name="Madern D."/>
            <person name="Eisen J.A."/>
            <person name="Darling A.E."/>
            <person name="Facciotti M.T."/>
        </authorList>
    </citation>
    <scope>NUCLEOTIDE SEQUENCE [LARGE SCALE GENOMIC DNA]</scope>
    <source>
        <strain evidence="5 6">JCM 13557</strain>
    </source>
</reference>
<sequence length="127" mass="14633">MSDKFDIGTDLPEDSILTPEDYLKMYEVASKPKQYRIMEALAENNELSTSELSMVLGEENNTLHYPLRTLKEVGLIKNRRDPTTGTEETYSYYELTDMGWTVLTEGIHEGIRILAREESALEEMYSK</sequence>
<dbReference type="CDD" id="cd00090">
    <property type="entry name" value="HTH_ARSR"/>
    <property type="match status" value="1"/>
</dbReference>
<keyword evidence="2" id="KW-0238">DNA-binding</keyword>
<comment type="caution">
    <text evidence="5">The sequence shown here is derived from an EMBL/GenBank/DDBJ whole genome shotgun (WGS) entry which is preliminary data.</text>
</comment>
<dbReference type="InterPro" id="IPR051011">
    <property type="entry name" value="Metal_resp_trans_reg"/>
</dbReference>
<organism evidence="5 6">
    <name type="scientific">Haloarcula amylolytica JCM 13557</name>
    <dbReference type="NCBI Taxonomy" id="1227452"/>
    <lineage>
        <taxon>Archaea</taxon>
        <taxon>Methanobacteriati</taxon>
        <taxon>Methanobacteriota</taxon>
        <taxon>Stenosarchaea group</taxon>
        <taxon>Halobacteria</taxon>
        <taxon>Halobacteriales</taxon>
        <taxon>Haloarculaceae</taxon>
        <taxon>Haloarcula</taxon>
    </lineage>
</organism>
<dbReference type="RefSeq" id="WP_008307701.1">
    <property type="nucleotide sequence ID" value="NZ_AOLW01000007.1"/>
</dbReference>
<evidence type="ECO:0000313" key="6">
    <source>
        <dbReference type="Proteomes" id="UP000011623"/>
    </source>
</evidence>
<evidence type="ECO:0000313" key="5">
    <source>
        <dbReference type="EMBL" id="EMA25404.1"/>
    </source>
</evidence>
<dbReference type="Proteomes" id="UP000011623">
    <property type="component" value="Unassembled WGS sequence"/>
</dbReference>
<evidence type="ECO:0000259" key="4">
    <source>
        <dbReference type="SMART" id="SM00418"/>
    </source>
</evidence>
<dbReference type="SMART" id="SM00418">
    <property type="entry name" value="HTH_ARSR"/>
    <property type="match status" value="1"/>
</dbReference>
<dbReference type="InterPro" id="IPR036388">
    <property type="entry name" value="WH-like_DNA-bd_sf"/>
</dbReference>
<keyword evidence="6" id="KW-1185">Reference proteome</keyword>
<dbReference type="PANTHER" id="PTHR43132:SF2">
    <property type="entry name" value="ARSENICAL RESISTANCE OPERON REPRESSOR ARSR-RELATED"/>
    <property type="match status" value="1"/>
</dbReference>
<keyword evidence="1" id="KW-0805">Transcription regulation</keyword>
<evidence type="ECO:0000256" key="3">
    <source>
        <dbReference type="ARBA" id="ARBA00023163"/>
    </source>
</evidence>
<evidence type="ECO:0000256" key="1">
    <source>
        <dbReference type="ARBA" id="ARBA00023015"/>
    </source>
</evidence>